<feature type="region of interest" description="Disordered" evidence="2">
    <location>
        <begin position="958"/>
        <end position="990"/>
    </location>
</feature>
<evidence type="ECO:0000259" key="3">
    <source>
        <dbReference type="Pfam" id="PF24883"/>
    </source>
</evidence>
<feature type="domain" description="DUF7791" evidence="4">
    <location>
        <begin position="536"/>
        <end position="678"/>
    </location>
</feature>
<feature type="compositionally biased region" description="Basic residues" evidence="2">
    <location>
        <begin position="974"/>
        <end position="983"/>
    </location>
</feature>
<dbReference type="InterPro" id="IPR027417">
    <property type="entry name" value="P-loop_NTPase"/>
</dbReference>
<keyword evidence="1" id="KW-0677">Repeat</keyword>
<dbReference type="InterPro" id="IPR056693">
    <property type="entry name" value="DUF7791"/>
</dbReference>
<dbReference type="Proteomes" id="UP000800035">
    <property type="component" value="Unassembled WGS sequence"/>
</dbReference>
<dbReference type="OrthoDB" id="443402at2759"/>
<keyword evidence="6" id="KW-1185">Reference proteome</keyword>
<dbReference type="PANTHER" id="PTHR10039">
    <property type="entry name" value="AMELOGENIN"/>
    <property type="match status" value="1"/>
</dbReference>
<dbReference type="Gene3D" id="3.40.50.300">
    <property type="entry name" value="P-loop containing nucleotide triphosphate hydrolases"/>
    <property type="match status" value="1"/>
</dbReference>
<dbReference type="AlphaFoldDB" id="A0A6A5TDL0"/>
<reference evidence="5" key="1">
    <citation type="journal article" date="2020" name="Stud. Mycol.">
        <title>101 Dothideomycetes genomes: a test case for predicting lifestyles and emergence of pathogens.</title>
        <authorList>
            <person name="Haridas S."/>
            <person name="Albert R."/>
            <person name="Binder M."/>
            <person name="Bloem J."/>
            <person name="Labutti K."/>
            <person name="Salamov A."/>
            <person name="Andreopoulos B."/>
            <person name="Baker S."/>
            <person name="Barry K."/>
            <person name="Bills G."/>
            <person name="Bluhm B."/>
            <person name="Cannon C."/>
            <person name="Castanera R."/>
            <person name="Culley D."/>
            <person name="Daum C."/>
            <person name="Ezra D."/>
            <person name="Gonzalez J."/>
            <person name="Henrissat B."/>
            <person name="Kuo A."/>
            <person name="Liang C."/>
            <person name="Lipzen A."/>
            <person name="Lutzoni F."/>
            <person name="Magnuson J."/>
            <person name="Mondo S."/>
            <person name="Nolan M."/>
            <person name="Ohm R."/>
            <person name="Pangilinan J."/>
            <person name="Park H.-J."/>
            <person name="Ramirez L."/>
            <person name="Alfaro M."/>
            <person name="Sun H."/>
            <person name="Tritt A."/>
            <person name="Yoshinaga Y."/>
            <person name="Zwiers L.-H."/>
            <person name="Turgeon B."/>
            <person name="Goodwin S."/>
            <person name="Spatafora J."/>
            <person name="Crous P."/>
            <person name="Grigoriev I."/>
        </authorList>
    </citation>
    <scope>NUCLEOTIDE SEQUENCE</scope>
    <source>
        <strain evidence="5">CBS 675.92</strain>
    </source>
</reference>
<feature type="domain" description="Nephrocystin 3-like N-terminal" evidence="3">
    <location>
        <begin position="244"/>
        <end position="426"/>
    </location>
</feature>
<gene>
    <name evidence="5" type="ORF">CC80DRAFT_456721</name>
</gene>
<accession>A0A6A5TDL0</accession>
<evidence type="ECO:0000313" key="5">
    <source>
        <dbReference type="EMBL" id="KAF1949819.1"/>
    </source>
</evidence>
<dbReference type="InterPro" id="IPR056884">
    <property type="entry name" value="NPHP3-like_N"/>
</dbReference>
<dbReference type="PANTHER" id="PTHR10039:SF5">
    <property type="entry name" value="NACHT DOMAIN-CONTAINING PROTEIN"/>
    <property type="match status" value="1"/>
</dbReference>
<dbReference type="Pfam" id="PF24883">
    <property type="entry name" value="NPHP3_N"/>
    <property type="match status" value="1"/>
</dbReference>
<organism evidence="5 6">
    <name type="scientific">Byssothecium circinans</name>
    <dbReference type="NCBI Taxonomy" id="147558"/>
    <lineage>
        <taxon>Eukaryota</taxon>
        <taxon>Fungi</taxon>
        <taxon>Dikarya</taxon>
        <taxon>Ascomycota</taxon>
        <taxon>Pezizomycotina</taxon>
        <taxon>Dothideomycetes</taxon>
        <taxon>Pleosporomycetidae</taxon>
        <taxon>Pleosporales</taxon>
        <taxon>Massarineae</taxon>
        <taxon>Massarinaceae</taxon>
        <taxon>Byssothecium</taxon>
    </lineage>
</organism>
<evidence type="ECO:0000256" key="1">
    <source>
        <dbReference type="ARBA" id="ARBA00022737"/>
    </source>
</evidence>
<dbReference type="EMBL" id="ML977031">
    <property type="protein sequence ID" value="KAF1949819.1"/>
    <property type="molecule type" value="Genomic_DNA"/>
</dbReference>
<evidence type="ECO:0000259" key="4">
    <source>
        <dbReference type="Pfam" id="PF25053"/>
    </source>
</evidence>
<proteinExistence type="predicted"/>
<evidence type="ECO:0000313" key="6">
    <source>
        <dbReference type="Proteomes" id="UP000800035"/>
    </source>
</evidence>
<sequence length="990" mass="113100">MEALVAVGLAGNVVQFVEFASKLVSEANSIRETGWPRSFSSLRDLVNSLSTQAEVVHERLTAQARTQHLSHEDQHLVDVTADCRKSSSEFLKYLDSLVPRTSTRSLQSVGTAIKIHFSHYKINNYVEEIDRLRSALTLATLLALRTGARQNHEEVLTHLQELRKTKAGDNATSRDAAQLLTNVLEVQQEPQLYALNDEVQKCLKDLEGKRKGSLQIRESKILNWLSFRQITLRYEEVPLAYQETFSWFFEESTTDRAWSCLTKHLSREVSKPYYINGKAGSGKSTLMKYILDHPSTKNSLLEWASIDDMELVVTSFFFWNLGTPLQKTTAGLLRSLLWSVLREHPELTPAVFPDLYQSREWESDVGDITCNELRRAWNVLLEKSRNFLKMAIFIDGIDEFEEEHSDLIDFITSLCSTRVKFVVSSRPITSSLHAFRGCPSLKLEDLTKRDIETYVQGKLASHAIMQSLASIYPDISRQIITEIKEKAKGVFLWVRLVVKLLLDGLEAGDNIEELQAKLHDLPDDLKALYRRMLFQIPHEYRTQAVQILQLLQTWRSFAKYELCTLLLHYALRPPQESLSQGLQPLSSRTLAWYTQQTTARVQSRCSGLLGVTWIEVSHREVGLSLEDMMLSKVEYLHRTVAEFLQADDVKSEMKDFVHPDLEFHRHLAAACLSIIKISGAEFTERIMTEYVESILRLYRDAQPETRDRLEEFITSMDECMTKYNNTFNSRNERGEGTSFKGRSHWTAASAAQTTILGSYGRYFYERPPEVELSRARVPVEETDIFAFDITTVREPDMLTLAARLGFAQYLKQKAPTSVFNPGALIHFAFDSWIHNDDTRPPLNDRMDTLLFLLPKLDEGSDDTAKAEILDFAEGYTSSDRRELDVFITCFIVAMPSASWANKLTVAELRDLVARLQRDYDTDNQSLGTRLSLAVDDRLYGKRCCSNCRMAGHTRVACKKRKSKGRKQDQVGSGKVKKSKRRKGKCDDGVY</sequence>
<protein>
    <submittedName>
        <fullName evidence="5">Uncharacterized protein</fullName>
    </submittedName>
</protein>
<dbReference type="SUPFAM" id="SSF52540">
    <property type="entry name" value="P-loop containing nucleoside triphosphate hydrolases"/>
    <property type="match status" value="1"/>
</dbReference>
<name>A0A6A5TDL0_9PLEO</name>
<dbReference type="Pfam" id="PF25053">
    <property type="entry name" value="DUF7791"/>
    <property type="match status" value="1"/>
</dbReference>
<evidence type="ECO:0000256" key="2">
    <source>
        <dbReference type="SAM" id="MobiDB-lite"/>
    </source>
</evidence>